<dbReference type="PANTHER" id="PTHR39087:SF2">
    <property type="entry name" value="UPF0104 MEMBRANE PROTEIN MJ1595"/>
    <property type="match status" value="1"/>
</dbReference>
<evidence type="ECO:0000256" key="5">
    <source>
        <dbReference type="ARBA" id="ARBA00023136"/>
    </source>
</evidence>
<gene>
    <name evidence="7" type="ORF">EV186_104519</name>
</gene>
<protein>
    <recommendedName>
        <fullName evidence="9">Lysylphosphatidylglycerol synthase-like protein</fullName>
    </recommendedName>
</protein>
<feature type="transmembrane region" description="Helical" evidence="6">
    <location>
        <begin position="227"/>
        <end position="250"/>
    </location>
</feature>
<feature type="transmembrane region" description="Helical" evidence="6">
    <location>
        <begin position="82"/>
        <end position="106"/>
    </location>
</feature>
<reference evidence="7 8" key="1">
    <citation type="submission" date="2019-03" db="EMBL/GenBank/DDBJ databases">
        <title>Genomic Encyclopedia of Type Strains, Phase IV (KMG-IV): sequencing the most valuable type-strain genomes for metagenomic binning, comparative biology and taxonomic classification.</title>
        <authorList>
            <person name="Goeker M."/>
        </authorList>
    </citation>
    <scope>NUCLEOTIDE SEQUENCE [LARGE SCALE GENOMIC DNA]</scope>
    <source>
        <strain evidence="7 8">DSM 45361</strain>
    </source>
</reference>
<feature type="transmembrane region" description="Helical" evidence="6">
    <location>
        <begin position="7"/>
        <end position="25"/>
    </location>
</feature>
<feature type="transmembrane region" description="Helical" evidence="6">
    <location>
        <begin position="262"/>
        <end position="283"/>
    </location>
</feature>
<dbReference type="EMBL" id="SNXZ01000004">
    <property type="protein sequence ID" value="TDP96531.1"/>
    <property type="molecule type" value="Genomic_DNA"/>
</dbReference>
<dbReference type="PANTHER" id="PTHR39087">
    <property type="entry name" value="UPF0104 MEMBRANE PROTEIN MJ1595"/>
    <property type="match status" value="1"/>
</dbReference>
<keyword evidence="8" id="KW-1185">Reference proteome</keyword>
<accession>A0A4R6S9Q3</accession>
<keyword evidence="4 6" id="KW-1133">Transmembrane helix</keyword>
<feature type="transmembrane region" description="Helical" evidence="6">
    <location>
        <begin position="289"/>
        <end position="310"/>
    </location>
</feature>
<comment type="caution">
    <text evidence="7">The sequence shown here is derived from an EMBL/GenBank/DDBJ whole genome shotgun (WGS) entry which is preliminary data.</text>
</comment>
<keyword evidence="5 6" id="KW-0472">Membrane</keyword>
<dbReference type="GO" id="GO:0005886">
    <property type="term" value="C:plasma membrane"/>
    <property type="evidence" value="ECO:0007669"/>
    <property type="project" value="UniProtKB-SubCell"/>
</dbReference>
<name>A0A4R6S9Q3_LABRH</name>
<evidence type="ECO:0000313" key="7">
    <source>
        <dbReference type="EMBL" id="TDP96531.1"/>
    </source>
</evidence>
<evidence type="ECO:0000256" key="6">
    <source>
        <dbReference type="SAM" id="Phobius"/>
    </source>
</evidence>
<evidence type="ECO:0008006" key="9">
    <source>
        <dbReference type="Google" id="ProtNLM"/>
    </source>
</evidence>
<feature type="transmembrane region" description="Helical" evidence="6">
    <location>
        <begin position="45"/>
        <end position="61"/>
    </location>
</feature>
<dbReference type="OrthoDB" id="3616971at2"/>
<organism evidence="7 8">
    <name type="scientific">Labedaea rhizosphaerae</name>
    <dbReference type="NCBI Taxonomy" id="598644"/>
    <lineage>
        <taxon>Bacteria</taxon>
        <taxon>Bacillati</taxon>
        <taxon>Actinomycetota</taxon>
        <taxon>Actinomycetes</taxon>
        <taxon>Pseudonocardiales</taxon>
        <taxon>Pseudonocardiaceae</taxon>
        <taxon>Labedaea</taxon>
    </lineage>
</organism>
<dbReference type="Proteomes" id="UP000295444">
    <property type="component" value="Unassembled WGS sequence"/>
</dbReference>
<feature type="transmembrane region" description="Helical" evidence="6">
    <location>
        <begin position="159"/>
        <end position="179"/>
    </location>
</feature>
<proteinExistence type="predicted"/>
<feature type="transmembrane region" description="Helical" evidence="6">
    <location>
        <begin position="118"/>
        <end position="147"/>
    </location>
</feature>
<evidence type="ECO:0000256" key="4">
    <source>
        <dbReference type="ARBA" id="ARBA00022989"/>
    </source>
</evidence>
<evidence type="ECO:0000256" key="1">
    <source>
        <dbReference type="ARBA" id="ARBA00004651"/>
    </source>
</evidence>
<sequence length="327" mass="34224">MIAWRSVARWSALPAVGIAAIFTVSGKLPSMDAVVAALHDADTDWLVVAAAAELFSMAMFARQQRRLLLAFDVKMPRHRAIALAYSRSALAISMPAGSAVSAAYAFRWFRADGASRSIAATVMVLSGLISFVALGLLSLTGGAAAVAMRVAEVWRTHQLTVQLSVAAALVLIPLIVHLARHSSTKMRVRLPEVLRTAITDAREVAPRHWALALGAAGANWLTDLLCLAAAAAAFHLPVTLWQLGAVYLAVQLVRQIPLTPGGIGVIEASLLAGLVAAGAAAGPAAAVVLVYRVLSCWLVLPAGVIGWLVLRTGHPVTADTPRVGVPV</sequence>
<comment type="subcellular location">
    <subcellularLocation>
        <location evidence="1">Cell membrane</location>
        <topology evidence="1">Multi-pass membrane protein</topology>
    </subcellularLocation>
</comment>
<dbReference type="InterPro" id="IPR022791">
    <property type="entry name" value="L-PG_synthase/AglD"/>
</dbReference>
<dbReference type="AlphaFoldDB" id="A0A4R6S9Q3"/>
<dbReference type="Pfam" id="PF03706">
    <property type="entry name" value="LPG_synthase_TM"/>
    <property type="match status" value="1"/>
</dbReference>
<evidence type="ECO:0000256" key="2">
    <source>
        <dbReference type="ARBA" id="ARBA00022475"/>
    </source>
</evidence>
<keyword evidence="2" id="KW-1003">Cell membrane</keyword>
<keyword evidence="3 6" id="KW-0812">Transmembrane</keyword>
<evidence type="ECO:0000256" key="3">
    <source>
        <dbReference type="ARBA" id="ARBA00022692"/>
    </source>
</evidence>
<evidence type="ECO:0000313" key="8">
    <source>
        <dbReference type="Proteomes" id="UP000295444"/>
    </source>
</evidence>